<dbReference type="Proteomes" id="UP001165586">
    <property type="component" value="Unassembled WGS sequence"/>
</dbReference>
<evidence type="ECO:0000313" key="1">
    <source>
        <dbReference type="EMBL" id="MCS5732746.1"/>
    </source>
</evidence>
<dbReference type="EMBL" id="JANLCJ010000001">
    <property type="protein sequence ID" value="MCS5732746.1"/>
    <property type="molecule type" value="Genomic_DNA"/>
</dbReference>
<comment type="caution">
    <text evidence="1">The sequence shown here is derived from an EMBL/GenBank/DDBJ whole genome shotgun (WGS) entry which is preliminary data.</text>
</comment>
<gene>
    <name evidence="1" type="ORF">N1032_03190</name>
</gene>
<sequence length="101" mass="11395">MGTNRRYGDEIDRRMNRKVEESGLRPQFESLPLVVTQADIDKPVQPEAPIPVEAWVTVTAGKVKVQAEAVEWNKKAVRIVWNNADGSSNSCWVYLGAITRR</sequence>
<dbReference type="RefSeq" id="WP_259537388.1">
    <property type="nucleotide sequence ID" value="NZ_JANLCJ010000001.1"/>
</dbReference>
<keyword evidence="2" id="KW-1185">Reference proteome</keyword>
<name>A0ABT2H073_9MICO</name>
<organism evidence="1 2">
    <name type="scientific">Herbiconiux daphne</name>
    <dbReference type="NCBI Taxonomy" id="2970914"/>
    <lineage>
        <taxon>Bacteria</taxon>
        <taxon>Bacillati</taxon>
        <taxon>Actinomycetota</taxon>
        <taxon>Actinomycetes</taxon>
        <taxon>Micrococcales</taxon>
        <taxon>Microbacteriaceae</taxon>
        <taxon>Herbiconiux</taxon>
    </lineage>
</organism>
<reference evidence="1" key="1">
    <citation type="submission" date="2022-08" db="EMBL/GenBank/DDBJ databases">
        <authorList>
            <person name="Deng Y."/>
            <person name="Han X.-F."/>
            <person name="Zhang Y.-Q."/>
        </authorList>
    </citation>
    <scope>NUCLEOTIDE SEQUENCE</scope>
    <source>
        <strain evidence="1">CPCC 203386</strain>
    </source>
</reference>
<accession>A0ABT2H073</accession>
<proteinExistence type="predicted"/>
<evidence type="ECO:0000313" key="2">
    <source>
        <dbReference type="Proteomes" id="UP001165586"/>
    </source>
</evidence>
<protein>
    <submittedName>
        <fullName evidence="1">Uncharacterized protein</fullName>
    </submittedName>
</protein>